<evidence type="ECO:0000256" key="11">
    <source>
        <dbReference type="PIRSR" id="PIRSR601885-3"/>
    </source>
</evidence>
<name>A0A8C5PQ97_9ANUR</name>
<dbReference type="PROSITE" id="PS50095">
    <property type="entry name" value="PLAT"/>
    <property type="match status" value="1"/>
</dbReference>
<dbReference type="SMART" id="SM00308">
    <property type="entry name" value="LH2"/>
    <property type="match status" value="1"/>
</dbReference>
<evidence type="ECO:0000256" key="8">
    <source>
        <dbReference type="ARBA" id="ARBA00023004"/>
    </source>
</evidence>
<evidence type="ECO:0000259" key="14">
    <source>
        <dbReference type="PROSITE" id="PS50095"/>
    </source>
</evidence>
<evidence type="ECO:0000256" key="9">
    <source>
        <dbReference type="ARBA" id="ARBA00023098"/>
    </source>
</evidence>
<dbReference type="Gene3D" id="3.10.450.60">
    <property type="match status" value="1"/>
</dbReference>
<keyword evidence="6 13" id="KW-0223">Dioxygenase</keyword>
<dbReference type="InterPro" id="IPR013819">
    <property type="entry name" value="LipOase_C"/>
</dbReference>
<keyword evidence="5 10" id="KW-0479">Metal-binding</keyword>
<evidence type="ECO:0000256" key="5">
    <source>
        <dbReference type="ARBA" id="ARBA00022723"/>
    </source>
</evidence>
<dbReference type="FunFam" id="1.20.245.10:FF:000001">
    <property type="entry name" value="Arachidonate 5-lipoxygenase a"/>
    <property type="match status" value="1"/>
</dbReference>
<evidence type="ECO:0000313" key="17">
    <source>
        <dbReference type="Proteomes" id="UP000694569"/>
    </source>
</evidence>
<dbReference type="PROSITE" id="PS00711">
    <property type="entry name" value="LIPOXYGENASE_1"/>
    <property type="match status" value="1"/>
</dbReference>
<sequence length="671" mass="75947">MVQYRIQVATGPQEDAAAAASSNDNISIALVGTNGESIKKILGPPSVVGAVQQYNIQTPGDLGEILCVRLYKACVPKLLTHPWFCKYVHVISPDRKRYQFPCHRWICGVQALEILEGKGVVLAGTVSPLILQRRRSELDRNREKYRWKVYAEGAPYCIDAETTQDLSSNEQYSCEKLSSFGFTLAASGLEATLKGYLLRCDPWKDLNEINNLFSFKKTHMPDLTSQMWNVDTFFGYQYLNGVNPMSVRKCTKIPGNFPVTQDMVASTLGSSTDLQQELESGNIFLADYNILEGIPTNTINGKKQYLAAPLCLLWKSLQDHLIPIAIQLGQQPGPENPIFVTSDPEWDWTLAKIWVRYAEFQLHELDHHLLRTHLLAEVICLATVRNLPTQQPLLKLLLPHFDFTLEINILARSQLIGPGGLFDKAFVTGNGGVPILVRKALERLTYTSLCLPDDLKDRGMESIPKHYYREDGMKIWSAMEKFASDIVNYYYKDDDMVSKDPELQAWIKEIFQRGFLERESSGIPSSLRSRVEVIKFATMVMFSCSAQHAAVNSGQFDFYSWMPNAPSSLRQPPPTKKGVTTFQSILDALPEMNTTALAMVTVWLLRKEPEDKKPLGDYKNSYFLEETPLKFSQAFQNRMAEISKDIQQRNKSMNLTYLYLDPKVIECSVSI</sequence>
<dbReference type="GeneTree" id="ENSGT00940000156796"/>
<protein>
    <submittedName>
        <fullName evidence="16">Uncharacterized protein</fullName>
    </submittedName>
</protein>
<dbReference type="Pfam" id="PF01477">
    <property type="entry name" value="PLAT"/>
    <property type="match status" value="1"/>
</dbReference>
<evidence type="ECO:0000256" key="3">
    <source>
        <dbReference type="ARBA" id="ARBA00009419"/>
    </source>
</evidence>
<keyword evidence="17" id="KW-1185">Reference proteome</keyword>
<dbReference type="GO" id="GO:0034440">
    <property type="term" value="P:lipid oxidation"/>
    <property type="evidence" value="ECO:0007669"/>
    <property type="project" value="InterPro"/>
</dbReference>
<dbReference type="Gene3D" id="1.20.245.10">
    <property type="entry name" value="Lipoxygenase-1, Domain 5"/>
    <property type="match status" value="1"/>
</dbReference>
<reference evidence="16" key="2">
    <citation type="submission" date="2025-09" db="UniProtKB">
        <authorList>
            <consortium name="Ensembl"/>
        </authorList>
    </citation>
    <scope>IDENTIFICATION</scope>
</reference>
<comment type="pathway">
    <text evidence="2">Lipid metabolism.</text>
</comment>
<dbReference type="SUPFAM" id="SSF49723">
    <property type="entry name" value="Lipase/lipooxygenase domain (PLAT/LH2 domain)"/>
    <property type="match status" value="1"/>
</dbReference>
<dbReference type="SUPFAM" id="SSF48484">
    <property type="entry name" value="Lipoxigenase"/>
    <property type="match status" value="1"/>
</dbReference>
<evidence type="ECO:0000256" key="2">
    <source>
        <dbReference type="ARBA" id="ARBA00005189"/>
    </source>
</evidence>
<evidence type="ECO:0000313" key="16">
    <source>
        <dbReference type="Ensembl" id="ENSLLEP00000025977.1"/>
    </source>
</evidence>
<accession>A0A8C5PQ97</accession>
<organism evidence="16 17">
    <name type="scientific">Leptobrachium leishanense</name>
    <name type="common">Leishan spiny toad</name>
    <dbReference type="NCBI Taxonomy" id="445787"/>
    <lineage>
        <taxon>Eukaryota</taxon>
        <taxon>Metazoa</taxon>
        <taxon>Chordata</taxon>
        <taxon>Craniata</taxon>
        <taxon>Vertebrata</taxon>
        <taxon>Euteleostomi</taxon>
        <taxon>Amphibia</taxon>
        <taxon>Batrachia</taxon>
        <taxon>Anura</taxon>
        <taxon>Pelobatoidea</taxon>
        <taxon>Megophryidae</taxon>
        <taxon>Leptobrachium</taxon>
    </lineage>
</organism>
<dbReference type="GO" id="GO:0016702">
    <property type="term" value="F:oxidoreductase activity, acting on single donors with incorporation of molecular oxygen, incorporation of two atoms of oxygen"/>
    <property type="evidence" value="ECO:0007669"/>
    <property type="project" value="InterPro"/>
</dbReference>
<keyword evidence="8 10" id="KW-0408">Iron</keyword>
<dbReference type="PRINTS" id="PR00087">
    <property type="entry name" value="LIPOXYGENASE"/>
</dbReference>
<dbReference type="Proteomes" id="UP000694569">
    <property type="component" value="Unplaced"/>
</dbReference>
<dbReference type="GO" id="GO:0005506">
    <property type="term" value="F:iron ion binding"/>
    <property type="evidence" value="ECO:0007669"/>
    <property type="project" value="InterPro"/>
</dbReference>
<comment type="subcellular location">
    <subcellularLocation>
        <location evidence="1">Cytoplasm</location>
    </subcellularLocation>
</comment>
<dbReference type="OrthoDB" id="407298at2759"/>
<dbReference type="InterPro" id="IPR001885">
    <property type="entry name" value="LipOase_mml"/>
</dbReference>
<feature type="binding site" evidence="10">
    <location>
        <position position="368"/>
    </location>
    <ligand>
        <name>Fe cation</name>
        <dbReference type="ChEBI" id="CHEBI:24875"/>
        <note>catalytic</note>
    </ligand>
</feature>
<evidence type="ECO:0000256" key="4">
    <source>
        <dbReference type="ARBA" id="ARBA00022490"/>
    </source>
</evidence>
<feature type="domain" description="Lipoxygenase" evidence="15">
    <location>
        <begin position="120"/>
        <end position="671"/>
    </location>
</feature>
<evidence type="ECO:0000256" key="6">
    <source>
        <dbReference type="ARBA" id="ARBA00022964"/>
    </source>
</evidence>
<dbReference type="InterPro" id="IPR036392">
    <property type="entry name" value="PLAT/LH2_dom_sf"/>
</dbReference>
<evidence type="ECO:0000256" key="12">
    <source>
        <dbReference type="PROSITE-ProRule" id="PRU00152"/>
    </source>
</evidence>
<evidence type="ECO:0000256" key="10">
    <source>
        <dbReference type="PIRSR" id="PIRSR601885-1"/>
    </source>
</evidence>
<feature type="binding site" evidence="10">
    <location>
        <position position="373"/>
    </location>
    <ligand>
        <name>Fe cation</name>
        <dbReference type="ChEBI" id="CHEBI:24875"/>
        <note>catalytic</note>
    </ligand>
</feature>
<comment type="similarity">
    <text evidence="3 13">Belongs to the lipoxygenase family.</text>
</comment>
<proteinExistence type="inferred from homology"/>
<dbReference type="InterPro" id="IPR020833">
    <property type="entry name" value="LipOase_Fe_BS"/>
</dbReference>
<keyword evidence="4" id="KW-0963">Cytoplasm</keyword>
<dbReference type="PRINTS" id="PR00467">
    <property type="entry name" value="MAMLPOXGNASE"/>
</dbReference>
<dbReference type="InterPro" id="IPR000907">
    <property type="entry name" value="LipOase"/>
</dbReference>
<feature type="binding site" evidence="10">
    <location>
        <position position="671"/>
    </location>
    <ligand>
        <name>Fe cation</name>
        <dbReference type="ChEBI" id="CHEBI:24875"/>
        <note>catalytic</note>
    </ligand>
</feature>
<comment type="caution">
    <text evidence="12">Lacks conserved residue(s) required for the propagation of feature annotation.</text>
</comment>
<dbReference type="AlphaFoldDB" id="A0A8C5PQ97"/>
<feature type="binding site" evidence="10">
    <location>
        <position position="548"/>
    </location>
    <ligand>
        <name>Fe cation</name>
        <dbReference type="ChEBI" id="CHEBI:24875"/>
        <note>catalytic</note>
    </ligand>
</feature>
<keyword evidence="9" id="KW-0443">Lipid metabolism</keyword>
<dbReference type="Pfam" id="PF00305">
    <property type="entry name" value="Lipoxygenase"/>
    <property type="match status" value="1"/>
</dbReference>
<dbReference type="InterPro" id="IPR001024">
    <property type="entry name" value="PLAT/LH2_dom"/>
</dbReference>
<feature type="site" description="Essential for stabilizing binding to COTL1" evidence="11">
    <location>
        <position position="105"/>
    </location>
</feature>
<dbReference type="GO" id="GO:0005737">
    <property type="term" value="C:cytoplasm"/>
    <property type="evidence" value="ECO:0007669"/>
    <property type="project" value="UniProtKB-SubCell"/>
</dbReference>
<dbReference type="Gene3D" id="2.60.60.20">
    <property type="entry name" value="PLAT/LH2 domain"/>
    <property type="match status" value="1"/>
</dbReference>
<evidence type="ECO:0000256" key="13">
    <source>
        <dbReference type="RuleBase" id="RU003974"/>
    </source>
</evidence>
<keyword evidence="7 13" id="KW-0560">Oxidoreductase</keyword>
<feature type="domain" description="PLAT" evidence="14">
    <location>
        <begin position="2"/>
        <end position="120"/>
    </location>
</feature>
<dbReference type="PROSITE" id="PS51393">
    <property type="entry name" value="LIPOXYGENASE_3"/>
    <property type="match status" value="1"/>
</dbReference>
<dbReference type="PANTHER" id="PTHR11771">
    <property type="entry name" value="LIPOXYGENASE"/>
    <property type="match status" value="1"/>
</dbReference>
<dbReference type="Ensembl" id="ENSLLET00000026972.1">
    <property type="protein sequence ID" value="ENSLLEP00000025977.1"/>
    <property type="gene ID" value="ENSLLEG00000016463.1"/>
</dbReference>
<dbReference type="InterPro" id="IPR036226">
    <property type="entry name" value="LipOase_C_sf"/>
</dbReference>
<comment type="cofactor">
    <cofactor evidence="10">
        <name>Fe cation</name>
        <dbReference type="ChEBI" id="CHEBI:24875"/>
    </cofactor>
    <text evidence="10">Binds 1 Fe cation per subunit.</text>
</comment>
<reference evidence="16" key="1">
    <citation type="submission" date="2025-08" db="UniProtKB">
        <authorList>
            <consortium name="Ensembl"/>
        </authorList>
    </citation>
    <scope>IDENTIFICATION</scope>
</reference>
<evidence type="ECO:0000256" key="7">
    <source>
        <dbReference type="ARBA" id="ARBA00023002"/>
    </source>
</evidence>
<evidence type="ECO:0000256" key="1">
    <source>
        <dbReference type="ARBA" id="ARBA00004496"/>
    </source>
</evidence>
<evidence type="ECO:0000259" key="15">
    <source>
        <dbReference type="PROSITE" id="PS51393"/>
    </source>
</evidence>